<evidence type="ECO:0000313" key="1">
    <source>
        <dbReference type="EMBL" id="VUZ47631.1"/>
    </source>
</evidence>
<gene>
    <name evidence="1" type="ORF">WMSIL1_LOCUS7177</name>
</gene>
<sequence length="113" mass="12927">MKHSVGLERESAFSLACWAQICIKPIRQSVTYLLPPHPSPLWDYHPTASTRQCSFCVSSSSLLCYPYAHTSDHQLNYESMISFMVEPTVPQLDSVSLLLIYLNKLPQFKIMDF</sequence>
<proteinExistence type="predicted"/>
<organism evidence="1 2">
    <name type="scientific">Hymenolepis diminuta</name>
    <name type="common">Rat tapeworm</name>
    <dbReference type="NCBI Taxonomy" id="6216"/>
    <lineage>
        <taxon>Eukaryota</taxon>
        <taxon>Metazoa</taxon>
        <taxon>Spiralia</taxon>
        <taxon>Lophotrochozoa</taxon>
        <taxon>Platyhelminthes</taxon>
        <taxon>Cestoda</taxon>
        <taxon>Eucestoda</taxon>
        <taxon>Cyclophyllidea</taxon>
        <taxon>Hymenolepididae</taxon>
        <taxon>Hymenolepis</taxon>
    </lineage>
</organism>
<reference evidence="1 2" key="1">
    <citation type="submission" date="2019-07" db="EMBL/GenBank/DDBJ databases">
        <authorList>
            <person name="Jastrzebski P J."/>
            <person name="Paukszto L."/>
            <person name="Jastrzebski P J."/>
        </authorList>
    </citation>
    <scope>NUCLEOTIDE SEQUENCE [LARGE SCALE GENOMIC DNA]</scope>
    <source>
        <strain evidence="1 2">WMS-il1</strain>
    </source>
</reference>
<dbReference type="Proteomes" id="UP000321570">
    <property type="component" value="Unassembled WGS sequence"/>
</dbReference>
<keyword evidence="2" id="KW-1185">Reference proteome</keyword>
<evidence type="ECO:0000313" key="2">
    <source>
        <dbReference type="Proteomes" id="UP000321570"/>
    </source>
</evidence>
<name>A0A564YK36_HYMDI</name>
<dbReference type="AlphaFoldDB" id="A0A564YK36"/>
<protein>
    <submittedName>
        <fullName evidence="1">Uncharacterized protein</fullName>
    </submittedName>
</protein>
<dbReference type="EMBL" id="CABIJS010000255">
    <property type="protein sequence ID" value="VUZ47631.1"/>
    <property type="molecule type" value="Genomic_DNA"/>
</dbReference>
<accession>A0A564YK36</accession>